<sequence>MASSSSLAGNSLSRDVAEKLTPDNFLVWKAVVLPAVRGARLFGYLDGSIKAPAEKITVEKLVDGKTVKEEEENALYTAWIEKDQQVLAYLLNSISREVLIQLTEHQTAHETWTAIQLMFASQSRARVQNLRRQLNELKKREMSAALYITMAILSTDPGIHGYSTRRARLYIGKLKAIVDELAMAGKKLDDDDIINAVVHGLDAETKIMGLVSLLILPLVVAAMVVPAIVVDMEETVEDTDPITIGVAITTTTTTIIVVGIKAMEVDVLDSKGVVETAMVEEITHISSKAIAAPATMVRHVKSAANPVTLPTSASRDSTATLSRQSHKSMQQLQVPMG</sequence>
<feature type="transmembrane region" description="Helical" evidence="2">
    <location>
        <begin position="207"/>
        <end position="230"/>
    </location>
</feature>
<keyword evidence="4" id="KW-1185">Reference proteome</keyword>
<evidence type="ECO:0008006" key="5">
    <source>
        <dbReference type="Google" id="ProtNLM"/>
    </source>
</evidence>
<dbReference type="PANTHER" id="PTHR47481:SF31">
    <property type="entry name" value="OS01G0873500 PROTEIN"/>
    <property type="match status" value="1"/>
</dbReference>
<organism evidence="3 4">
    <name type="scientific">Lolium multiflorum</name>
    <name type="common">Italian ryegrass</name>
    <name type="synonym">Lolium perenne subsp. multiflorum</name>
    <dbReference type="NCBI Taxonomy" id="4521"/>
    <lineage>
        <taxon>Eukaryota</taxon>
        <taxon>Viridiplantae</taxon>
        <taxon>Streptophyta</taxon>
        <taxon>Embryophyta</taxon>
        <taxon>Tracheophyta</taxon>
        <taxon>Spermatophyta</taxon>
        <taxon>Magnoliopsida</taxon>
        <taxon>Liliopsida</taxon>
        <taxon>Poales</taxon>
        <taxon>Poaceae</taxon>
        <taxon>BOP clade</taxon>
        <taxon>Pooideae</taxon>
        <taxon>Poodae</taxon>
        <taxon>Poeae</taxon>
        <taxon>Poeae Chloroplast Group 2 (Poeae type)</taxon>
        <taxon>Loliodinae</taxon>
        <taxon>Loliinae</taxon>
        <taxon>Lolium</taxon>
    </lineage>
</organism>
<dbReference type="Pfam" id="PF14223">
    <property type="entry name" value="Retrotran_gag_2"/>
    <property type="match status" value="1"/>
</dbReference>
<name>A0AAD8RVY3_LOLMU</name>
<dbReference type="AlphaFoldDB" id="A0AAD8RVY3"/>
<evidence type="ECO:0000256" key="2">
    <source>
        <dbReference type="SAM" id="Phobius"/>
    </source>
</evidence>
<keyword evidence="2" id="KW-1133">Transmembrane helix</keyword>
<proteinExistence type="predicted"/>
<protein>
    <recommendedName>
        <fullName evidence="5">Retrotransposon Copia-like N-terminal domain-containing protein</fullName>
    </recommendedName>
</protein>
<evidence type="ECO:0000313" key="4">
    <source>
        <dbReference type="Proteomes" id="UP001231189"/>
    </source>
</evidence>
<dbReference type="PANTHER" id="PTHR47481">
    <property type="match status" value="1"/>
</dbReference>
<gene>
    <name evidence="3" type="ORF">QYE76_006528</name>
</gene>
<evidence type="ECO:0000313" key="3">
    <source>
        <dbReference type="EMBL" id="KAK1632213.1"/>
    </source>
</evidence>
<reference evidence="3" key="1">
    <citation type="submission" date="2023-07" db="EMBL/GenBank/DDBJ databases">
        <title>A chromosome-level genome assembly of Lolium multiflorum.</title>
        <authorList>
            <person name="Chen Y."/>
            <person name="Copetti D."/>
            <person name="Kolliker R."/>
            <person name="Studer B."/>
        </authorList>
    </citation>
    <scope>NUCLEOTIDE SEQUENCE</scope>
    <source>
        <strain evidence="3">02402/16</strain>
        <tissue evidence="3">Leaf</tissue>
    </source>
</reference>
<keyword evidence="2" id="KW-0812">Transmembrane</keyword>
<keyword evidence="2" id="KW-0472">Membrane</keyword>
<feature type="transmembrane region" description="Helical" evidence="2">
    <location>
        <begin position="242"/>
        <end position="260"/>
    </location>
</feature>
<evidence type="ECO:0000256" key="1">
    <source>
        <dbReference type="SAM" id="MobiDB-lite"/>
    </source>
</evidence>
<dbReference type="EMBL" id="JAUUTY010000005">
    <property type="protein sequence ID" value="KAK1632213.1"/>
    <property type="molecule type" value="Genomic_DNA"/>
</dbReference>
<comment type="caution">
    <text evidence="3">The sequence shown here is derived from an EMBL/GenBank/DDBJ whole genome shotgun (WGS) entry which is preliminary data.</text>
</comment>
<feature type="region of interest" description="Disordered" evidence="1">
    <location>
        <begin position="308"/>
        <end position="337"/>
    </location>
</feature>
<dbReference type="Proteomes" id="UP001231189">
    <property type="component" value="Unassembled WGS sequence"/>
</dbReference>
<accession>A0AAD8RVY3</accession>